<evidence type="ECO:0000313" key="2">
    <source>
        <dbReference type="EMBL" id="CAL8131404.1"/>
    </source>
</evidence>
<feature type="signal peptide" evidence="1">
    <location>
        <begin position="1"/>
        <end position="28"/>
    </location>
</feature>
<sequence>MFHKSGPKSNLIAALLAFNLITPEHVLGHTRPSFSSEILRNPEAQTKNGNLLVPEHTNHPHTRKGRCFFSASKAPTPQRQVWAIDPKGSISYQMSRMSHFDASPPLFHSTPFWNF</sequence>
<reference evidence="2 3" key="1">
    <citation type="submission" date="2024-08" db="EMBL/GenBank/DDBJ databases">
        <authorList>
            <person name="Cucini C."/>
            <person name="Frati F."/>
        </authorList>
    </citation>
    <scope>NUCLEOTIDE SEQUENCE [LARGE SCALE GENOMIC DNA]</scope>
</reference>
<evidence type="ECO:0000256" key="1">
    <source>
        <dbReference type="SAM" id="SignalP"/>
    </source>
</evidence>
<accession>A0ABP1RN50</accession>
<protein>
    <submittedName>
        <fullName evidence="2">Uncharacterized protein</fullName>
    </submittedName>
</protein>
<keyword evidence="1" id="KW-0732">Signal</keyword>
<dbReference type="EMBL" id="CAXLJM020000088">
    <property type="protein sequence ID" value="CAL8131404.1"/>
    <property type="molecule type" value="Genomic_DNA"/>
</dbReference>
<evidence type="ECO:0000313" key="3">
    <source>
        <dbReference type="Proteomes" id="UP001642540"/>
    </source>
</evidence>
<comment type="caution">
    <text evidence="2">The sequence shown here is derived from an EMBL/GenBank/DDBJ whole genome shotgun (WGS) entry which is preliminary data.</text>
</comment>
<feature type="chain" id="PRO_5045789123" evidence="1">
    <location>
        <begin position="29"/>
        <end position="115"/>
    </location>
</feature>
<proteinExistence type="predicted"/>
<organism evidence="2 3">
    <name type="scientific">Orchesella dallaii</name>
    <dbReference type="NCBI Taxonomy" id="48710"/>
    <lineage>
        <taxon>Eukaryota</taxon>
        <taxon>Metazoa</taxon>
        <taxon>Ecdysozoa</taxon>
        <taxon>Arthropoda</taxon>
        <taxon>Hexapoda</taxon>
        <taxon>Collembola</taxon>
        <taxon>Entomobryomorpha</taxon>
        <taxon>Entomobryoidea</taxon>
        <taxon>Orchesellidae</taxon>
        <taxon>Orchesellinae</taxon>
        <taxon>Orchesella</taxon>
    </lineage>
</organism>
<dbReference type="Proteomes" id="UP001642540">
    <property type="component" value="Unassembled WGS sequence"/>
</dbReference>
<gene>
    <name evidence="2" type="ORF">ODALV1_LOCUS24164</name>
</gene>
<name>A0ABP1RN50_9HEXA</name>
<keyword evidence="3" id="KW-1185">Reference proteome</keyword>